<gene>
    <name evidence="1" type="ORF">IO99_04345</name>
</gene>
<dbReference type="RefSeq" id="WP_035130689.1">
    <property type="nucleotide sequence ID" value="NZ_JPMD01000008.1"/>
</dbReference>
<sequence>MIRKYTNAELKRALDMVEEGYSFSEAAMANNLNKSIVAREMRKRKNEKAGQHIDDYRRKFQNDINNTKIEKEIKK</sequence>
<dbReference type="EMBL" id="JPMD01000008">
    <property type="protein sequence ID" value="KEZ87742.1"/>
    <property type="molecule type" value="Genomic_DNA"/>
</dbReference>
<keyword evidence="2" id="KW-1185">Reference proteome</keyword>
<reference evidence="1 2" key="1">
    <citation type="submission" date="2014-07" db="EMBL/GenBank/DDBJ databases">
        <title>Draft genome of Clostridium sulfidigenes 113A isolated from sediments associated with methane hydrate from Krishna Godavari basin.</title>
        <authorList>
            <person name="Honkalas V.S."/>
            <person name="Dabir A.P."/>
            <person name="Arora P."/>
            <person name="Dhakephalkar P.K."/>
        </authorList>
    </citation>
    <scope>NUCLEOTIDE SEQUENCE [LARGE SCALE GENOMIC DNA]</scope>
    <source>
        <strain evidence="1 2">113A</strain>
    </source>
</reference>
<accession>A0A084JFK8</accession>
<evidence type="ECO:0000313" key="1">
    <source>
        <dbReference type="EMBL" id="KEZ87742.1"/>
    </source>
</evidence>
<name>A0A084JFK8_9CLOT</name>
<dbReference type="Proteomes" id="UP000028542">
    <property type="component" value="Unassembled WGS sequence"/>
</dbReference>
<organism evidence="1 2">
    <name type="scientific">Clostridium sulfidigenes</name>
    <dbReference type="NCBI Taxonomy" id="318464"/>
    <lineage>
        <taxon>Bacteria</taxon>
        <taxon>Bacillati</taxon>
        <taxon>Bacillota</taxon>
        <taxon>Clostridia</taxon>
        <taxon>Eubacteriales</taxon>
        <taxon>Clostridiaceae</taxon>
        <taxon>Clostridium</taxon>
    </lineage>
</organism>
<comment type="caution">
    <text evidence="1">The sequence shown here is derived from an EMBL/GenBank/DDBJ whole genome shotgun (WGS) entry which is preliminary data.</text>
</comment>
<dbReference type="AlphaFoldDB" id="A0A084JFK8"/>
<dbReference type="eggNOG" id="ENOG503280Y">
    <property type="taxonomic scope" value="Bacteria"/>
</dbReference>
<protein>
    <submittedName>
        <fullName evidence="1">Uncharacterized protein</fullName>
    </submittedName>
</protein>
<evidence type="ECO:0000313" key="2">
    <source>
        <dbReference type="Proteomes" id="UP000028542"/>
    </source>
</evidence>
<proteinExistence type="predicted"/>